<keyword evidence="4 7" id="KW-1133">Transmembrane helix</keyword>
<feature type="region of interest" description="Disordered" evidence="6">
    <location>
        <begin position="42"/>
        <end position="95"/>
    </location>
</feature>
<evidence type="ECO:0000256" key="4">
    <source>
        <dbReference type="ARBA" id="ARBA00022989"/>
    </source>
</evidence>
<evidence type="ECO:0000259" key="8">
    <source>
        <dbReference type="Pfam" id="PF00482"/>
    </source>
</evidence>
<evidence type="ECO:0000256" key="2">
    <source>
        <dbReference type="ARBA" id="ARBA00022475"/>
    </source>
</evidence>
<gene>
    <name evidence="9" type="ordered locus">Celf_0841</name>
</gene>
<evidence type="ECO:0000256" key="6">
    <source>
        <dbReference type="SAM" id="MobiDB-lite"/>
    </source>
</evidence>
<feature type="domain" description="Type II secretion system protein GspF" evidence="8">
    <location>
        <begin position="107"/>
        <end position="227"/>
    </location>
</feature>
<comment type="subcellular location">
    <subcellularLocation>
        <location evidence="1">Cell membrane</location>
        <topology evidence="1">Multi-pass membrane protein</topology>
    </subcellularLocation>
</comment>
<dbReference type="Proteomes" id="UP000008460">
    <property type="component" value="Chromosome"/>
</dbReference>
<keyword evidence="5 7" id="KW-0472">Membrane</keyword>
<proteinExistence type="predicted"/>
<organism evidence="9 10">
    <name type="scientific">Cellulomonas fimi (strain ATCC 484 / DSM 20113 / JCM 1341 / CCUG 24087 / LMG 16345 / NBRC 15513 / NCIMB 8980 / NCTC 7547 / NRS-133)</name>
    <dbReference type="NCBI Taxonomy" id="590998"/>
    <lineage>
        <taxon>Bacteria</taxon>
        <taxon>Bacillati</taxon>
        <taxon>Actinomycetota</taxon>
        <taxon>Actinomycetes</taxon>
        <taxon>Micrococcales</taxon>
        <taxon>Cellulomonadaceae</taxon>
        <taxon>Cellulomonas</taxon>
    </lineage>
</organism>
<dbReference type="RefSeq" id="WP_013770008.1">
    <property type="nucleotide sequence ID" value="NC_015514.1"/>
</dbReference>
<dbReference type="eggNOG" id="COG2064">
    <property type="taxonomic scope" value="Bacteria"/>
</dbReference>
<protein>
    <submittedName>
        <fullName evidence="9">Type II secretion system F domain protein</fullName>
    </submittedName>
</protein>
<evidence type="ECO:0000256" key="7">
    <source>
        <dbReference type="SAM" id="Phobius"/>
    </source>
</evidence>
<dbReference type="Pfam" id="PF00482">
    <property type="entry name" value="T2SSF"/>
    <property type="match status" value="1"/>
</dbReference>
<dbReference type="GO" id="GO:0005886">
    <property type="term" value="C:plasma membrane"/>
    <property type="evidence" value="ECO:0007669"/>
    <property type="project" value="UniProtKB-SubCell"/>
</dbReference>
<evidence type="ECO:0000256" key="3">
    <source>
        <dbReference type="ARBA" id="ARBA00022692"/>
    </source>
</evidence>
<keyword evidence="10" id="KW-1185">Reference proteome</keyword>
<evidence type="ECO:0000256" key="5">
    <source>
        <dbReference type="ARBA" id="ARBA00023136"/>
    </source>
</evidence>
<reference evidence="9 10" key="1">
    <citation type="submission" date="2011-04" db="EMBL/GenBank/DDBJ databases">
        <title>Complete sequence of Cellulomonas fimi ATCC 484.</title>
        <authorList>
            <consortium name="US DOE Joint Genome Institute"/>
            <person name="Lucas S."/>
            <person name="Han J."/>
            <person name="Lapidus A."/>
            <person name="Cheng J.-F."/>
            <person name="Goodwin L."/>
            <person name="Pitluck S."/>
            <person name="Peters L."/>
            <person name="Chertkov O."/>
            <person name="Detter J.C."/>
            <person name="Han C."/>
            <person name="Tapia R."/>
            <person name="Land M."/>
            <person name="Hauser L."/>
            <person name="Kyrpides N."/>
            <person name="Ivanova N."/>
            <person name="Ovchinnikova G."/>
            <person name="Pagani I."/>
            <person name="Mead D."/>
            <person name="Brumm P."/>
            <person name="Woyke T."/>
        </authorList>
    </citation>
    <scope>NUCLEOTIDE SEQUENCE [LARGE SCALE GENOMIC DNA]</scope>
    <source>
        <strain evidence="10">ATCC 484 / DSM 20113 / JCM 1341 / NBRC 15513 / NCIMB 8980 / NCTC 7547</strain>
    </source>
</reference>
<dbReference type="HOGENOM" id="CLU_064089_0_0_11"/>
<dbReference type="InterPro" id="IPR018076">
    <property type="entry name" value="T2SS_GspF_dom"/>
</dbReference>
<feature type="transmembrane region" description="Helical" evidence="7">
    <location>
        <begin position="206"/>
        <end position="239"/>
    </location>
</feature>
<name>F4H057_CELFA</name>
<dbReference type="EMBL" id="CP002666">
    <property type="protein sequence ID" value="AEE44979.1"/>
    <property type="molecule type" value="Genomic_DNA"/>
</dbReference>
<evidence type="ECO:0000313" key="9">
    <source>
        <dbReference type="EMBL" id="AEE44979.1"/>
    </source>
</evidence>
<accession>F4H057</accession>
<dbReference type="AlphaFoldDB" id="F4H057"/>
<keyword evidence="2" id="KW-1003">Cell membrane</keyword>
<evidence type="ECO:0000256" key="1">
    <source>
        <dbReference type="ARBA" id="ARBA00004651"/>
    </source>
</evidence>
<dbReference type="STRING" id="590998.Celf_0841"/>
<dbReference type="KEGG" id="cfi:Celf_0841"/>
<keyword evidence="3 7" id="KW-0812">Transmembrane</keyword>
<sequence length="241" mass="23787">MSATVAAATLLADPVVVLGAVVAGGLGRAVGGGAARRRLRVVAAHRRSPAGSSRSDPAEGRPPGRAGEVRAPGLGGSPPGVRVWRRAAPRASSEDAGPQELDAVLVLELVGAALATGAALPRALAVVGEAVGGRTGAALRRAGAALLLGATWASAWAGAPPAVTAVAGALEGAWSSGASPAAALRARADRLRRERRRAVRTAAARLSVHLVLPLGACFLPAFVLIGLVPVVLSLAAGLFGP</sequence>
<evidence type="ECO:0000313" key="10">
    <source>
        <dbReference type="Proteomes" id="UP000008460"/>
    </source>
</evidence>